<dbReference type="EMBL" id="DVKS01000050">
    <property type="protein sequence ID" value="HIT41050.1"/>
    <property type="molecule type" value="Genomic_DNA"/>
</dbReference>
<evidence type="ECO:0000256" key="2">
    <source>
        <dbReference type="ARBA" id="ARBA00023002"/>
    </source>
</evidence>
<comment type="similarity">
    <text evidence="1 4">Belongs to the D-isomer specific 2-hydroxyacid dehydrogenase family.</text>
</comment>
<proteinExistence type="inferred from homology"/>
<evidence type="ECO:0000313" key="7">
    <source>
        <dbReference type="EMBL" id="HIT41050.1"/>
    </source>
</evidence>
<comment type="caution">
    <text evidence="7">The sequence shown here is derived from an EMBL/GenBank/DDBJ whole genome shotgun (WGS) entry which is preliminary data.</text>
</comment>
<reference evidence="7" key="1">
    <citation type="submission" date="2020-10" db="EMBL/GenBank/DDBJ databases">
        <authorList>
            <person name="Gilroy R."/>
        </authorList>
    </citation>
    <scope>NUCLEOTIDE SEQUENCE</scope>
    <source>
        <strain evidence="7">CHK123-3438</strain>
    </source>
</reference>
<dbReference type="Pfam" id="PF00389">
    <property type="entry name" value="2-Hacid_dh"/>
    <property type="match status" value="1"/>
</dbReference>
<dbReference type="Gene3D" id="3.40.50.720">
    <property type="entry name" value="NAD(P)-binding Rossmann-like Domain"/>
    <property type="match status" value="2"/>
</dbReference>
<dbReference type="PROSITE" id="PS00065">
    <property type="entry name" value="D_2_HYDROXYACID_DH_1"/>
    <property type="match status" value="1"/>
</dbReference>
<dbReference type="InterPro" id="IPR036291">
    <property type="entry name" value="NAD(P)-bd_dom_sf"/>
</dbReference>
<dbReference type="InterPro" id="IPR006140">
    <property type="entry name" value="D-isomer_DH_NAD-bd"/>
</dbReference>
<dbReference type="Proteomes" id="UP000886860">
    <property type="component" value="Unassembled WGS sequence"/>
</dbReference>
<sequence length="326" mass="36457">MKITAYSCRPDELAMFEKFGKECGVQLVLVPEGPSMENAHMAEGSQGVSIITTPVDEQLLGRWKRCGVQIVSSRTVGYEHVDKDAADRLGIAVANVSYTPNTVAEYTVMAMLMAVRRMKTIMTRFLGQDYSLLDIRGRELGRMTVGVVGTGRIGETVIRLLRGFGCRILAYDLKPKTELKEFAEYVDLDTIWRECDLITFHTPATKKSYHMVNRDTLEKMRDGVVLINMARGTVMDTAALIQALEGGKVGAAALDVVENEGKIYYKDFKYQPLGHHDMAILSAMPNVLMTPHTAFFTDEAVSDMIEYSIRSCIAHVNGEENPWRVW</sequence>
<evidence type="ECO:0000256" key="3">
    <source>
        <dbReference type="ARBA" id="ARBA00023027"/>
    </source>
</evidence>
<evidence type="ECO:0000256" key="4">
    <source>
        <dbReference type="RuleBase" id="RU003719"/>
    </source>
</evidence>
<dbReference type="AlphaFoldDB" id="A0A9D1KEU4"/>
<dbReference type="InterPro" id="IPR058205">
    <property type="entry name" value="D-LDH-like"/>
</dbReference>
<evidence type="ECO:0000259" key="5">
    <source>
        <dbReference type="Pfam" id="PF00389"/>
    </source>
</evidence>
<keyword evidence="2 4" id="KW-0560">Oxidoreductase</keyword>
<evidence type="ECO:0000259" key="6">
    <source>
        <dbReference type="Pfam" id="PF02826"/>
    </source>
</evidence>
<dbReference type="GO" id="GO:0008720">
    <property type="term" value="F:D-lactate dehydrogenase (NAD+) activity"/>
    <property type="evidence" value="ECO:0007669"/>
    <property type="project" value="TreeGrafter"/>
</dbReference>
<dbReference type="InterPro" id="IPR006139">
    <property type="entry name" value="D-isomer_2_OHA_DH_cat_dom"/>
</dbReference>
<dbReference type="InterPro" id="IPR029753">
    <property type="entry name" value="D-isomer_DH_CS"/>
</dbReference>
<evidence type="ECO:0000256" key="1">
    <source>
        <dbReference type="ARBA" id="ARBA00005854"/>
    </source>
</evidence>
<dbReference type="SUPFAM" id="SSF51735">
    <property type="entry name" value="NAD(P)-binding Rossmann-fold domains"/>
    <property type="match status" value="1"/>
</dbReference>
<protein>
    <submittedName>
        <fullName evidence="7">Lactate dehydrogenase</fullName>
    </submittedName>
</protein>
<dbReference type="GO" id="GO:0051287">
    <property type="term" value="F:NAD binding"/>
    <property type="evidence" value="ECO:0007669"/>
    <property type="project" value="InterPro"/>
</dbReference>
<feature type="domain" description="D-isomer specific 2-hydroxyacid dehydrogenase catalytic" evidence="5">
    <location>
        <begin position="9"/>
        <end position="325"/>
    </location>
</feature>
<name>A0A9D1KEU4_9FIRM</name>
<dbReference type="PANTHER" id="PTHR43026:SF1">
    <property type="entry name" value="2-HYDROXYACID DEHYDROGENASE HOMOLOG 1-RELATED"/>
    <property type="match status" value="1"/>
</dbReference>
<feature type="domain" description="D-isomer specific 2-hydroxyacid dehydrogenase NAD-binding" evidence="6">
    <location>
        <begin position="108"/>
        <end position="294"/>
    </location>
</feature>
<organism evidence="7 8">
    <name type="scientific">Candidatus Caccovicinus merdipullorum</name>
    <dbReference type="NCBI Taxonomy" id="2840724"/>
    <lineage>
        <taxon>Bacteria</taxon>
        <taxon>Bacillati</taxon>
        <taxon>Bacillota</taxon>
        <taxon>Clostridia</taxon>
        <taxon>Eubacteriales</taxon>
        <taxon>Candidatus Caccovicinus</taxon>
    </lineage>
</organism>
<accession>A0A9D1KEU4</accession>
<dbReference type="SUPFAM" id="SSF52283">
    <property type="entry name" value="Formate/glycerate dehydrogenase catalytic domain-like"/>
    <property type="match status" value="1"/>
</dbReference>
<keyword evidence="3" id="KW-0520">NAD</keyword>
<evidence type="ECO:0000313" key="8">
    <source>
        <dbReference type="Proteomes" id="UP000886860"/>
    </source>
</evidence>
<dbReference type="PROSITE" id="PS00671">
    <property type="entry name" value="D_2_HYDROXYACID_DH_3"/>
    <property type="match status" value="1"/>
</dbReference>
<dbReference type="CDD" id="cd12185">
    <property type="entry name" value="HGDH_LDH_like"/>
    <property type="match status" value="1"/>
</dbReference>
<gene>
    <name evidence="7" type="ORF">IAB60_02945</name>
</gene>
<dbReference type="InterPro" id="IPR029752">
    <property type="entry name" value="D-isomer_DH_CS1"/>
</dbReference>
<reference evidence="7" key="2">
    <citation type="journal article" date="2021" name="PeerJ">
        <title>Extensive microbial diversity within the chicken gut microbiome revealed by metagenomics and culture.</title>
        <authorList>
            <person name="Gilroy R."/>
            <person name="Ravi A."/>
            <person name="Getino M."/>
            <person name="Pursley I."/>
            <person name="Horton D.L."/>
            <person name="Alikhan N.F."/>
            <person name="Baker D."/>
            <person name="Gharbi K."/>
            <person name="Hall N."/>
            <person name="Watson M."/>
            <person name="Adriaenssens E.M."/>
            <person name="Foster-Nyarko E."/>
            <person name="Jarju S."/>
            <person name="Secka A."/>
            <person name="Antonio M."/>
            <person name="Oren A."/>
            <person name="Chaudhuri R.R."/>
            <person name="La Ragione R."/>
            <person name="Hildebrand F."/>
            <person name="Pallen M.J."/>
        </authorList>
    </citation>
    <scope>NUCLEOTIDE SEQUENCE</scope>
    <source>
        <strain evidence="7">CHK123-3438</strain>
    </source>
</reference>
<dbReference type="PANTHER" id="PTHR43026">
    <property type="entry name" value="2-HYDROXYACID DEHYDROGENASE HOMOLOG 1-RELATED"/>
    <property type="match status" value="1"/>
</dbReference>
<dbReference type="Pfam" id="PF02826">
    <property type="entry name" value="2-Hacid_dh_C"/>
    <property type="match status" value="1"/>
</dbReference>